<accession>A0A0A9GAU6</accession>
<dbReference type="EMBL" id="GBRH01180068">
    <property type="protein sequence ID" value="JAE17828.1"/>
    <property type="molecule type" value="Transcribed_RNA"/>
</dbReference>
<reference evidence="1" key="2">
    <citation type="journal article" date="2015" name="Data Brief">
        <title>Shoot transcriptome of the giant reed, Arundo donax.</title>
        <authorList>
            <person name="Barrero R.A."/>
            <person name="Guerrero F.D."/>
            <person name="Moolhuijzen P."/>
            <person name="Goolsby J.A."/>
            <person name="Tidwell J."/>
            <person name="Bellgard S.E."/>
            <person name="Bellgard M.I."/>
        </authorList>
    </citation>
    <scope>NUCLEOTIDE SEQUENCE</scope>
    <source>
        <tissue evidence="1">Shoot tissue taken approximately 20 cm above the soil surface</tissue>
    </source>
</reference>
<protein>
    <submittedName>
        <fullName evidence="1">Uncharacterized protein</fullName>
    </submittedName>
</protein>
<evidence type="ECO:0000313" key="1">
    <source>
        <dbReference type="EMBL" id="JAE17828.1"/>
    </source>
</evidence>
<organism evidence="1">
    <name type="scientific">Arundo donax</name>
    <name type="common">Giant reed</name>
    <name type="synonym">Donax arundinaceus</name>
    <dbReference type="NCBI Taxonomy" id="35708"/>
    <lineage>
        <taxon>Eukaryota</taxon>
        <taxon>Viridiplantae</taxon>
        <taxon>Streptophyta</taxon>
        <taxon>Embryophyta</taxon>
        <taxon>Tracheophyta</taxon>
        <taxon>Spermatophyta</taxon>
        <taxon>Magnoliopsida</taxon>
        <taxon>Liliopsida</taxon>
        <taxon>Poales</taxon>
        <taxon>Poaceae</taxon>
        <taxon>PACMAD clade</taxon>
        <taxon>Arundinoideae</taxon>
        <taxon>Arundineae</taxon>
        <taxon>Arundo</taxon>
    </lineage>
</organism>
<sequence>MFSVWNCYLLPRDPI</sequence>
<proteinExistence type="predicted"/>
<reference evidence="1" key="1">
    <citation type="submission" date="2014-09" db="EMBL/GenBank/DDBJ databases">
        <authorList>
            <person name="Magalhaes I.L.F."/>
            <person name="Oliveira U."/>
            <person name="Santos F.R."/>
            <person name="Vidigal T.H.D.A."/>
            <person name="Brescovit A.D."/>
            <person name="Santos A.J."/>
        </authorList>
    </citation>
    <scope>NUCLEOTIDE SEQUENCE</scope>
    <source>
        <tissue evidence="1">Shoot tissue taken approximately 20 cm above the soil surface</tissue>
    </source>
</reference>
<name>A0A0A9GAU6_ARUDO</name>